<evidence type="ECO:0000313" key="1">
    <source>
        <dbReference type="EMBL" id="AYV76895.1"/>
    </source>
</evidence>
<protein>
    <submittedName>
        <fullName evidence="1">Uncharacterized protein</fullName>
    </submittedName>
</protein>
<proteinExistence type="predicted"/>
<name>A0A3G4ZPS5_9VIRU</name>
<dbReference type="EMBL" id="MK072000">
    <property type="protein sequence ID" value="AYV76895.1"/>
    <property type="molecule type" value="Genomic_DNA"/>
</dbReference>
<accession>A0A3G4ZPS5</accession>
<sequence>MNNNDTIYIVIEKLPYLDLLNKGSLDLNNDIKVICVAKSYALAQRDLGSNRQVYGPYSVITDNDIKPYQSLTPPYLISSEPKYEFDNLTKPEPKYHSDFSFTYNIPNSTLFNFINNNSNDDYGIMPMDLTD</sequence>
<gene>
    <name evidence="1" type="ORF">Barrevirus3_15</name>
</gene>
<organism evidence="1">
    <name type="scientific">Barrevirus sp</name>
    <dbReference type="NCBI Taxonomy" id="2487763"/>
    <lineage>
        <taxon>Viruses</taxon>
        <taxon>Varidnaviria</taxon>
        <taxon>Bamfordvirae</taxon>
        <taxon>Nucleocytoviricota</taxon>
        <taxon>Megaviricetes</taxon>
        <taxon>Imitervirales</taxon>
        <taxon>Mimiviridae</taxon>
        <taxon>Klosneuvirinae</taxon>
    </lineage>
</organism>
<reference evidence="1" key="1">
    <citation type="submission" date="2018-10" db="EMBL/GenBank/DDBJ databases">
        <title>Hidden diversity of soil giant viruses.</title>
        <authorList>
            <person name="Schulz F."/>
            <person name="Alteio L."/>
            <person name="Goudeau D."/>
            <person name="Ryan E.M."/>
            <person name="Malmstrom R.R."/>
            <person name="Blanchard J."/>
            <person name="Woyke T."/>
        </authorList>
    </citation>
    <scope>NUCLEOTIDE SEQUENCE</scope>
    <source>
        <strain evidence="1">BAV1</strain>
    </source>
</reference>